<gene>
    <name evidence="1" type="ORF">A0H81_01973</name>
</gene>
<comment type="caution">
    <text evidence="1">The sequence shown here is derived from an EMBL/GenBank/DDBJ whole genome shotgun (WGS) entry which is preliminary data.</text>
</comment>
<sequence length="107" mass="11418">MHTIGGSLSRKLTLAVPAFRLPGEVKLEPFLAANLAQTRSLPAMNPADPSSLAMSPGILGPLDMLFERPGFATFISQSQAVTPSTMSVRRDIRFPRVLISGALENVA</sequence>
<organism evidence="1 2">
    <name type="scientific">Grifola frondosa</name>
    <name type="common">Maitake</name>
    <name type="synonym">Polyporus frondosus</name>
    <dbReference type="NCBI Taxonomy" id="5627"/>
    <lineage>
        <taxon>Eukaryota</taxon>
        <taxon>Fungi</taxon>
        <taxon>Dikarya</taxon>
        <taxon>Basidiomycota</taxon>
        <taxon>Agaricomycotina</taxon>
        <taxon>Agaricomycetes</taxon>
        <taxon>Polyporales</taxon>
        <taxon>Grifolaceae</taxon>
        <taxon>Grifola</taxon>
    </lineage>
</organism>
<keyword evidence="2" id="KW-1185">Reference proteome</keyword>
<dbReference type="EMBL" id="LUGG01000002">
    <property type="protein sequence ID" value="OBZ77500.1"/>
    <property type="molecule type" value="Genomic_DNA"/>
</dbReference>
<dbReference type="Proteomes" id="UP000092993">
    <property type="component" value="Unassembled WGS sequence"/>
</dbReference>
<proteinExistence type="predicted"/>
<protein>
    <submittedName>
        <fullName evidence="1">Uncharacterized protein</fullName>
    </submittedName>
</protein>
<name>A0A1C7MKX2_GRIFR</name>
<evidence type="ECO:0000313" key="2">
    <source>
        <dbReference type="Proteomes" id="UP000092993"/>
    </source>
</evidence>
<reference evidence="1 2" key="1">
    <citation type="submission" date="2016-03" db="EMBL/GenBank/DDBJ databases">
        <title>Whole genome sequencing of Grifola frondosa 9006-11.</title>
        <authorList>
            <person name="Min B."/>
            <person name="Park H."/>
            <person name="Kim J.-G."/>
            <person name="Cho H."/>
            <person name="Oh Y.-L."/>
            <person name="Kong W.-S."/>
            <person name="Choi I.-G."/>
        </authorList>
    </citation>
    <scope>NUCLEOTIDE SEQUENCE [LARGE SCALE GENOMIC DNA]</scope>
    <source>
        <strain evidence="1 2">9006-11</strain>
    </source>
</reference>
<accession>A0A1C7MKX2</accession>
<dbReference type="AlphaFoldDB" id="A0A1C7MKX2"/>
<evidence type="ECO:0000313" key="1">
    <source>
        <dbReference type="EMBL" id="OBZ77500.1"/>
    </source>
</evidence>